<evidence type="ECO:0000313" key="3">
    <source>
        <dbReference type="Proteomes" id="UP001142489"/>
    </source>
</evidence>
<dbReference type="InterPro" id="IPR036940">
    <property type="entry name" value="PI3/4_kinase_cat_sf"/>
</dbReference>
<sequence>MRTYAVIPVSQQCGLLQFVDNTCVLDDVIKDGVAQQLAAAKRKEKAGDLLVELRNQYHQWVEKKKAAPRASTTAKNLYTKVKAGRWRREDERARSSGCRDALKTGLYKRTSSAESFLAMRSQFARSLSVMSICGFIAGLWHRVILLPSRSSSFRLTPQLTNVLLPLDSLGLLKNDMVRVLSALHKSRQMICAVMDVFVREPLVDWKKEAARTASIRGGEEESHEQQHVELKIENAQRKLDLWNPAHVTPGELQSSVHADAVDACDRGGGAG</sequence>
<dbReference type="GO" id="GO:0005634">
    <property type="term" value="C:nucleus"/>
    <property type="evidence" value="ECO:0007669"/>
    <property type="project" value="TreeGrafter"/>
</dbReference>
<dbReference type="EMBL" id="JAPFRF010000573">
    <property type="protein sequence ID" value="KAJ7300333.1"/>
    <property type="molecule type" value="Genomic_DNA"/>
</dbReference>
<dbReference type="InterPro" id="IPR050517">
    <property type="entry name" value="DDR_Repair_Kinase"/>
</dbReference>
<dbReference type="SMART" id="SM00146">
    <property type="entry name" value="PI3Kc"/>
    <property type="match status" value="1"/>
</dbReference>
<gene>
    <name evidence="2" type="ORF">JRQ81_000032</name>
</gene>
<organism evidence="2 3">
    <name type="scientific">Phrynocephalus forsythii</name>
    <dbReference type="NCBI Taxonomy" id="171643"/>
    <lineage>
        <taxon>Eukaryota</taxon>
        <taxon>Metazoa</taxon>
        <taxon>Chordata</taxon>
        <taxon>Craniata</taxon>
        <taxon>Vertebrata</taxon>
        <taxon>Euteleostomi</taxon>
        <taxon>Lepidosauria</taxon>
        <taxon>Squamata</taxon>
        <taxon>Bifurcata</taxon>
        <taxon>Unidentata</taxon>
        <taxon>Episquamata</taxon>
        <taxon>Toxicofera</taxon>
        <taxon>Iguania</taxon>
        <taxon>Acrodonta</taxon>
        <taxon>Agamidae</taxon>
        <taxon>Agaminae</taxon>
        <taxon>Phrynocephalus</taxon>
    </lineage>
</organism>
<name>A0A9Q0X4M0_9SAUR</name>
<dbReference type="InterPro" id="IPR000403">
    <property type="entry name" value="PI3/4_kinase_cat_dom"/>
</dbReference>
<dbReference type="PROSITE" id="PS50290">
    <property type="entry name" value="PI3_4_KINASE_3"/>
    <property type="match status" value="1"/>
</dbReference>
<dbReference type="GO" id="GO:0006302">
    <property type="term" value="P:double-strand break repair"/>
    <property type="evidence" value="ECO:0007669"/>
    <property type="project" value="TreeGrafter"/>
</dbReference>
<dbReference type="OrthoDB" id="431717at2759"/>
<accession>A0A9Q0X4M0</accession>
<dbReference type="PANTHER" id="PTHR11139:SF68">
    <property type="entry name" value="DNA-DEPENDENT PROTEIN KINASE CATALYTIC SUBUNIT"/>
    <property type="match status" value="1"/>
</dbReference>
<dbReference type="GO" id="GO:0000723">
    <property type="term" value="P:telomere maintenance"/>
    <property type="evidence" value="ECO:0007669"/>
    <property type="project" value="TreeGrafter"/>
</dbReference>
<dbReference type="GO" id="GO:0004674">
    <property type="term" value="F:protein serine/threonine kinase activity"/>
    <property type="evidence" value="ECO:0007669"/>
    <property type="project" value="TreeGrafter"/>
</dbReference>
<dbReference type="AlphaFoldDB" id="A0A9Q0X4M0"/>
<proteinExistence type="predicted"/>
<reference evidence="2" key="1">
    <citation type="journal article" date="2023" name="DNA Res.">
        <title>Chromosome-level genome assembly of Phrynocephalus forsythii using third-generation DNA sequencing and Hi-C analysis.</title>
        <authorList>
            <person name="Qi Y."/>
            <person name="Zhao W."/>
            <person name="Zhao Y."/>
            <person name="Niu C."/>
            <person name="Cao S."/>
            <person name="Zhang Y."/>
        </authorList>
    </citation>
    <scope>NUCLEOTIDE SEQUENCE</scope>
    <source>
        <tissue evidence="2">Muscle</tissue>
    </source>
</reference>
<dbReference type="PANTHER" id="PTHR11139">
    <property type="entry name" value="ATAXIA TELANGIECTASIA MUTATED ATM -RELATED"/>
    <property type="match status" value="1"/>
</dbReference>
<feature type="domain" description="PI3K/PI4K catalytic" evidence="1">
    <location>
        <begin position="1"/>
        <end position="139"/>
    </location>
</feature>
<dbReference type="Pfam" id="PF00454">
    <property type="entry name" value="PI3_PI4_kinase"/>
    <property type="match status" value="1"/>
</dbReference>
<comment type="caution">
    <text evidence="2">The sequence shown here is derived from an EMBL/GenBank/DDBJ whole genome shotgun (WGS) entry which is preliminary data.</text>
</comment>
<dbReference type="Proteomes" id="UP001142489">
    <property type="component" value="Unassembled WGS sequence"/>
</dbReference>
<keyword evidence="3" id="KW-1185">Reference proteome</keyword>
<evidence type="ECO:0000259" key="1">
    <source>
        <dbReference type="PROSITE" id="PS50290"/>
    </source>
</evidence>
<protein>
    <recommendedName>
        <fullName evidence="1">PI3K/PI4K catalytic domain-containing protein</fullName>
    </recommendedName>
</protein>
<dbReference type="Gene3D" id="1.10.1070.11">
    <property type="entry name" value="Phosphatidylinositol 3-/4-kinase, catalytic domain"/>
    <property type="match status" value="1"/>
</dbReference>
<evidence type="ECO:0000313" key="2">
    <source>
        <dbReference type="EMBL" id="KAJ7300333.1"/>
    </source>
</evidence>
<dbReference type="InterPro" id="IPR011009">
    <property type="entry name" value="Kinase-like_dom_sf"/>
</dbReference>
<dbReference type="SUPFAM" id="SSF56112">
    <property type="entry name" value="Protein kinase-like (PK-like)"/>
    <property type="match status" value="1"/>
</dbReference>